<sequence length="125" mass="14070">MSNIKSSTALTDLYEAMDDQRKQSLSDFVDFLYAQADPISKEVPQPENISRPETETVVGAIKRLKLTYPMIGSMKVFSAASSLMTEHMVNGRNVIEIIDEMEVLFVNAYDEMLEENTPAIESTEK</sequence>
<proteinExistence type="predicted"/>
<name>A0A3B0WFD5_9ZZZZ</name>
<evidence type="ECO:0008006" key="2">
    <source>
        <dbReference type="Google" id="ProtNLM"/>
    </source>
</evidence>
<accession>A0A3B0WFD5</accession>
<reference evidence="1" key="1">
    <citation type="submission" date="2018-06" db="EMBL/GenBank/DDBJ databases">
        <authorList>
            <person name="Zhirakovskaya E."/>
        </authorList>
    </citation>
    <scope>NUCLEOTIDE SEQUENCE</scope>
</reference>
<organism evidence="1">
    <name type="scientific">hydrothermal vent metagenome</name>
    <dbReference type="NCBI Taxonomy" id="652676"/>
    <lineage>
        <taxon>unclassified sequences</taxon>
        <taxon>metagenomes</taxon>
        <taxon>ecological metagenomes</taxon>
    </lineage>
</organism>
<evidence type="ECO:0000313" key="1">
    <source>
        <dbReference type="EMBL" id="VAW54001.1"/>
    </source>
</evidence>
<gene>
    <name evidence="1" type="ORF">MNBD_GAMMA05-1633</name>
</gene>
<dbReference type="AlphaFoldDB" id="A0A3B0WFD5"/>
<dbReference type="EMBL" id="UOFE01000036">
    <property type="protein sequence ID" value="VAW54001.1"/>
    <property type="molecule type" value="Genomic_DNA"/>
</dbReference>
<protein>
    <recommendedName>
        <fullName evidence="2">Crp/Fnr family transcriptional regulator</fullName>
    </recommendedName>
</protein>